<dbReference type="OrthoDB" id="10051994at2759"/>
<dbReference type="SUPFAM" id="SSF48452">
    <property type="entry name" value="TPR-like"/>
    <property type="match status" value="2"/>
</dbReference>
<name>A0A815R3W7_9BILA</name>
<accession>A0A815R3W7</accession>
<dbReference type="EMBL" id="CAJNOI010000462">
    <property type="protein sequence ID" value="CAF1285192.1"/>
    <property type="molecule type" value="Genomic_DNA"/>
</dbReference>
<evidence type="ECO:0000313" key="6">
    <source>
        <dbReference type="EMBL" id="CAF1635969.1"/>
    </source>
</evidence>
<dbReference type="EMBL" id="CAJNOM010002676">
    <property type="protein sequence ID" value="CAF1635969.1"/>
    <property type="molecule type" value="Genomic_DNA"/>
</dbReference>
<reference evidence="4" key="1">
    <citation type="submission" date="2021-02" db="EMBL/GenBank/DDBJ databases">
        <authorList>
            <person name="Nowell W R."/>
        </authorList>
    </citation>
    <scope>NUCLEOTIDE SEQUENCE</scope>
</reference>
<dbReference type="Proteomes" id="UP000663832">
    <property type="component" value="Unassembled WGS sequence"/>
</dbReference>
<dbReference type="InterPro" id="IPR011990">
    <property type="entry name" value="TPR-like_helical_dom_sf"/>
</dbReference>
<evidence type="ECO:0000313" key="5">
    <source>
        <dbReference type="EMBL" id="CAF1566564.1"/>
    </source>
</evidence>
<evidence type="ECO:0000313" key="8">
    <source>
        <dbReference type="Proteomes" id="UP000663877"/>
    </source>
</evidence>
<comment type="caution">
    <text evidence="4">The sequence shown here is derived from an EMBL/GenBank/DDBJ whole genome shotgun (WGS) entry which is preliminary data.</text>
</comment>
<gene>
    <name evidence="3" type="ORF">BJG266_LOCUS31428</name>
    <name evidence="4" type="ORF">BJG266_LOCUS41557</name>
    <name evidence="5" type="ORF">QVE165_LOCUS48397</name>
    <name evidence="6" type="ORF">QVE165_LOCUS58425</name>
</gene>
<protein>
    <recommendedName>
        <fullName evidence="9">NAD(P)(+)--arginine ADP-ribosyltransferase</fullName>
    </recommendedName>
</protein>
<dbReference type="PROSITE" id="PS51996">
    <property type="entry name" value="TR_MART"/>
    <property type="match status" value="1"/>
</dbReference>
<sequence length="762" mass="89648">MSDSVTNQISNDSSIPSSRHYSSNNDLIDQYTLIWLDHSALDNSLDSLRTKTLFREVSDAPCLFFNSVESFLLKIQELRNQEIKILIIVSGSFAKEILPDTRNNFRIIIFCRNSNKYKRLKEHYPNIIDICTERETLETSIQRELPLLKFNLFSKEKLNSLRSLASSENATHNGAYFSYMLFIDFLKQIPSTYQAKDIMLNKCRDHFSQDGKQLERIEEFRGTYKQEEAIQWYTEESFLYHLVNRAFRTENIELWYLFRFYISDLCKQLEDVYQKQNCQTILRLYRGQSRLPTEELENFSSNIGGFLSTNAFFSTSKNIAVAKAYITDAPNTDDVKVVLFEITVDASNLRNTIFVDINEHLGFGPSNKFPGEEEVLFNIGSVFQIENINFDDNLNAWKIKMKATDECTDSIKERINSMKEKFKNGNNNLLFGRLLLDMNQHTKAESYFQMMLKILPKSHSDLPLVYDYIGDLNMHTTNWNEAFKNFHLSYEIKKTKTHPNHHQTIGITLNSLGNYYKAICDRCQALKYYSKVLNCKINPYNIAITLLNISTIHIIEKNYNKALDLCLQARNIIQENFSNTYSAVIRCHRIMGDIYFAQEDYDQAKDFYFAAFDLSKRALFTTDRQRIVCIKALTTFYYQQNMKQQAIEFCLKQLNFYEQHLTKNHINIVHLLLIIAELYEDNDKERIDYLEKALKILEENIHLHYDTTANCLKLIGQYYQKQQLNDKAMTFYKRTLEIQKKIYPKKHFTLKEIQYLIDMIDS</sequence>
<dbReference type="EMBL" id="CAJNOI010002358">
    <property type="protein sequence ID" value="CAF1471606.1"/>
    <property type="molecule type" value="Genomic_DNA"/>
</dbReference>
<keyword evidence="1" id="KW-0677">Repeat</keyword>
<organism evidence="4 8">
    <name type="scientific">Adineta steineri</name>
    <dbReference type="NCBI Taxonomy" id="433720"/>
    <lineage>
        <taxon>Eukaryota</taxon>
        <taxon>Metazoa</taxon>
        <taxon>Spiralia</taxon>
        <taxon>Gnathifera</taxon>
        <taxon>Rotifera</taxon>
        <taxon>Eurotatoria</taxon>
        <taxon>Bdelloidea</taxon>
        <taxon>Adinetida</taxon>
        <taxon>Adinetidae</taxon>
        <taxon>Adineta</taxon>
    </lineage>
</organism>
<keyword evidence="7" id="KW-1185">Reference proteome</keyword>
<evidence type="ECO:0000313" key="3">
    <source>
        <dbReference type="EMBL" id="CAF1285192.1"/>
    </source>
</evidence>
<dbReference type="Pfam" id="PF13374">
    <property type="entry name" value="TPR_10"/>
    <property type="match status" value="1"/>
</dbReference>
<dbReference type="EMBL" id="CAJNOM010000813">
    <property type="protein sequence ID" value="CAF1566564.1"/>
    <property type="molecule type" value="Genomic_DNA"/>
</dbReference>
<evidence type="ECO:0008006" key="9">
    <source>
        <dbReference type="Google" id="ProtNLM"/>
    </source>
</evidence>
<dbReference type="Proteomes" id="UP000663877">
    <property type="component" value="Unassembled WGS sequence"/>
</dbReference>
<proteinExistence type="predicted"/>
<dbReference type="SUPFAM" id="SSF56399">
    <property type="entry name" value="ADP-ribosylation"/>
    <property type="match status" value="1"/>
</dbReference>
<dbReference type="SMART" id="SM00028">
    <property type="entry name" value="TPR"/>
    <property type="match status" value="6"/>
</dbReference>
<dbReference type="AlphaFoldDB" id="A0A815R3W7"/>
<dbReference type="Gene3D" id="3.90.176.10">
    <property type="entry name" value="Toxin ADP-ribosyltransferase, Chain A, domain 1"/>
    <property type="match status" value="1"/>
</dbReference>
<evidence type="ECO:0000256" key="2">
    <source>
        <dbReference type="ARBA" id="ARBA00022803"/>
    </source>
</evidence>
<evidence type="ECO:0000313" key="7">
    <source>
        <dbReference type="Proteomes" id="UP000663832"/>
    </source>
</evidence>
<evidence type="ECO:0000313" key="4">
    <source>
        <dbReference type="EMBL" id="CAF1471606.1"/>
    </source>
</evidence>
<dbReference type="Pfam" id="PF13424">
    <property type="entry name" value="TPR_12"/>
    <property type="match status" value="1"/>
</dbReference>
<dbReference type="PANTHER" id="PTHR45641">
    <property type="entry name" value="TETRATRICOPEPTIDE REPEAT PROTEIN (AFU_ORTHOLOGUE AFUA_6G03870)"/>
    <property type="match status" value="1"/>
</dbReference>
<dbReference type="InterPro" id="IPR019734">
    <property type="entry name" value="TPR_rpt"/>
</dbReference>
<keyword evidence="2" id="KW-0802">TPR repeat</keyword>
<dbReference type="Gene3D" id="1.25.40.10">
    <property type="entry name" value="Tetratricopeptide repeat domain"/>
    <property type="match status" value="3"/>
</dbReference>
<dbReference type="PANTHER" id="PTHR45641:SF19">
    <property type="entry name" value="NEPHROCYSTIN-3"/>
    <property type="match status" value="1"/>
</dbReference>
<evidence type="ECO:0000256" key="1">
    <source>
        <dbReference type="ARBA" id="ARBA00022737"/>
    </source>
</evidence>